<dbReference type="Pfam" id="PF03746">
    <property type="entry name" value="LamB_YcsF"/>
    <property type="match status" value="1"/>
</dbReference>
<keyword evidence="1 2" id="KW-0378">Hydrolase</keyword>
<comment type="similarity">
    <text evidence="1">Belongs to the LamB/PxpA family.</text>
</comment>
<sequence length="263" mass="26757">MTGIDLNADLGETTAGNPVADDAAMIALVSSANVACGFHAGDPHSISATARRAAERGVSLGAHVGYNDAPGFGRRFIDYDPAELADEVLYQIGALSALAAAHGATVSYVKPHGALYNAIVTHRKQAQAVIDGVRAFGDLPLMLLPGGAAMDLAEGRGMTVIREAFADRAYLPDGTLVSRREPGAVLHGTEEVLQRVRQVATTGAVTAIDGTVVPVDAQSVCVHGDSPGAVDMTRAIVEGLRADGIAIRSAVAAPATGTGPAAS</sequence>
<keyword evidence="1" id="KW-0547">Nucleotide-binding</keyword>
<dbReference type="Gene3D" id="3.20.20.370">
    <property type="entry name" value="Glycoside hydrolase/deacetylase"/>
    <property type="match status" value="1"/>
</dbReference>
<protein>
    <recommendedName>
        <fullName evidence="1">5-oxoprolinase subunit A</fullName>
        <shortName evidence="1">5-OPase subunit A</shortName>
        <ecNumber evidence="1">3.5.2.9</ecNumber>
    </recommendedName>
    <alternativeName>
        <fullName evidence="1">5-oxoprolinase (ATP-hydrolyzing) subunit A</fullName>
    </alternativeName>
</protein>
<dbReference type="InterPro" id="IPR005501">
    <property type="entry name" value="LamB/YcsF/PxpA-like"/>
</dbReference>
<keyword evidence="3" id="KW-1185">Reference proteome</keyword>
<dbReference type="EMBL" id="JBAHVJ010000007">
    <property type="protein sequence ID" value="MEJ4100251.1"/>
    <property type="molecule type" value="Genomic_DNA"/>
</dbReference>
<dbReference type="PANTHER" id="PTHR30292:SF0">
    <property type="entry name" value="5-OXOPROLINASE SUBUNIT A"/>
    <property type="match status" value="1"/>
</dbReference>
<dbReference type="InterPro" id="IPR011330">
    <property type="entry name" value="Glyco_hydro/deAcase_b/a-brl"/>
</dbReference>
<dbReference type="GO" id="GO:0017168">
    <property type="term" value="F:5-oxoprolinase (ATP-hydrolyzing) activity"/>
    <property type="evidence" value="ECO:0007669"/>
    <property type="project" value="UniProtKB-EC"/>
</dbReference>
<dbReference type="EC" id="3.5.2.9" evidence="1"/>
<dbReference type="Proteomes" id="UP001359781">
    <property type="component" value="Unassembled WGS sequence"/>
</dbReference>
<name>A0ABU8P181_9CORY</name>
<dbReference type="PANTHER" id="PTHR30292">
    <property type="entry name" value="UNCHARACTERIZED PROTEIN YBGL-RELATED"/>
    <property type="match status" value="1"/>
</dbReference>
<dbReference type="SUPFAM" id="SSF88713">
    <property type="entry name" value="Glycoside hydrolase/deacetylase"/>
    <property type="match status" value="1"/>
</dbReference>
<evidence type="ECO:0000313" key="2">
    <source>
        <dbReference type="EMBL" id="MEJ4100251.1"/>
    </source>
</evidence>
<comment type="function">
    <text evidence="1">Catalyzes the cleavage of 5-oxoproline to form L-glutamate coupled to the hydrolysis of ATP to ADP and inorganic phosphate.</text>
</comment>
<dbReference type="HAMAP" id="MF_00691">
    <property type="entry name" value="PxpA"/>
    <property type="match status" value="1"/>
</dbReference>
<dbReference type="NCBIfam" id="NF003816">
    <property type="entry name" value="PRK05406.1-5"/>
    <property type="match status" value="1"/>
</dbReference>
<organism evidence="2 3">
    <name type="scientific">Corynebacterium mastitidis</name>
    <dbReference type="NCBI Taxonomy" id="161890"/>
    <lineage>
        <taxon>Bacteria</taxon>
        <taxon>Bacillati</taxon>
        <taxon>Actinomycetota</taxon>
        <taxon>Actinomycetes</taxon>
        <taxon>Mycobacteriales</taxon>
        <taxon>Corynebacteriaceae</taxon>
        <taxon>Corynebacterium</taxon>
    </lineage>
</organism>
<accession>A0ABU8P181</accession>
<gene>
    <name evidence="1" type="primary">pxpA</name>
    <name evidence="2" type="ORF">V5S96_07775</name>
</gene>
<comment type="catalytic activity">
    <reaction evidence="1">
        <text>5-oxo-L-proline + ATP + 2 H2O = L-glutamate + ADP + phosphate + H(+)</text>
        <dbReference type="Rhea" id="RHEA:10348"/>
        <dbReference type="ChEBI" id="CHEBI:15377"/>
        <dbReference type="ChEBI" id="CHEBI:15378"/>
        <dbReference type="ChEBI" id="CHEBI:29985"/>
        <dbReference type="ChEBI" id="CHEBI:30616"/>
        <dbReference type="ChEBI" id="CHEBI:43474"/>
        <dbReference type="ChEBI" id="CHEBI:58402"/>
        <dbReference type="ChEBI" id="CHEBI:456216"/>
        <dbReference type="EC" id="3.5.2.9"/>
    </reaction>
</comment>
<dbReference type="CDD" id="cd10787">
    <property type="entry name" value="LamB_YcsF_like"/>
    <property type="match status" value="1"/>
</dbReference>
<keyword evidence="1" id="KW-0067">ATP-binding</keyword>
<proteinExistence type="inferred from homology"/>
<reference evidence="2 3" key="1">
    <citation type="submission" date="2024-02" db="EMBL/GenBank/DDBJ databases">
        <title>Whole genome sequencing and characterization of Corynebacterium isolated from the ocular surface of dry eye disease sufferers.</title>
        <authorList>
            <person name="Naqvi M."/>
        </authorList>
    </citation>
    <scope>NUCLEOTIDE SEQUENCE [LARGE SCALE GENOMIC DNA]</scope>
    <source>
        <strain evidence="2 3">PCRF</strain>
    </source>
</reference>
<dbReference type="RefSeq" id="WP_337890514.1">
    <property type="nucleotide sequence ID" value="NZ_JBAHVI010000007.1"/>
</dbReference>
<evidence type="ECO:0000256" key="1">
    <source>
        <dbReference type="HAMAP-Rule" id="MF_00691"/>
    </source>
</evidence>
<comment type="caution">
    <text evidence="2">The sequence shown here is derived from an EMBL/GenBank/DDBJ whole genome shotgun (WGS) entry which is preliminary data.</text>
</comment>
<evidence type="ECO:0000313" key="3">
    <source>
        <dbReference type="Proteomes" id="UP001359781"/>
    </source>
</evidence>
<dbReference type="NCBIfam" id="NF003814">
    <property type="entry name" value="PRK05406.1-3"/>
    <property type="match status" value="1"/>
</dbReference>
<comment type="subunit">
    <text evidence="1">Forms a complex composed of PxpA, PxpB and PxpC.</text>
</comment>